<keyword evidence="2" id="KW-0143">Chaperone</keyword>
<sequence>MIQRFPTTAAGEPGSGTLVCQCYNDKTKFSRIHAQYPLKFIPTRGHADRLAVVYMISYGGGIVSGDRFNISIEVLPKAILLLMTQGNTKVFKDRIHQRQWMTLLAQKTTDALQRILSPAPPPTPTPSNKNSKEMAEETSIQTITTQVSSNGTCLILPDPVTSFKHSSFTSRQLIHLEDDSAQLVLLDWFTSGRHTRGENWAFNFYASRIDIRVKRRLVIKDHMVLEDDPASGNGGAAGGGDTSYAAKLRPYTCFATLIIIARASSSESAASLYQSIESILAKAEDMRMYPHALKEQRDLLWSVSPCLDQRGVLIRIAGMTTEMVRDFVKDECLGQGLKDIVGEGMFGKILM</sequence>
<dbReference type="AlphaFoldDB" id="A0A1X2IJT3"/>
<protein>
    <submittedName>
        <fullName evidence="4">UreD urease accessory protein-domain-containing protein</fullName>
    </submittedName>
</protein>
<dbReference type="Pfam" id="PF01774">
    <property type="entry name" value="UreD"/>
    <property type="match status" value="1"/>
</dbReference>
<dbReference type="GO" id="GO:0016151">
    <property type="term" value="F:nickel cation binding"/>
    <property type="evidence" value="ECO:0007669"/>
    <property type="project" value="InterPro"/>
</dbReference>
<dbReference type="EMBL" id="MCGE01000009">
    <property type="protein sequence ID" value="ORZ17816.1"/>
    <property type="molecule type" value="Genomic_DNA"/>
</dbReference>
<evidence type="ECO:0000256" key="2">
    <source>
        <dbReference type="ARBA" id="ARBA00023186"/>
    </source>
</evidence>
<feature type="region of interest" description="Disordered" evidence="3">
    <location>
        <begin position="115"/>
        <end position="137"/>
    </location>
</feature>
<keyword evidence="5" id="KW-1185">Reference proteome</keyword>
<dbReference type="PANTHER" id="PTHR33643">
    <property type="entry name" value="UREASE ACCESSORY PROTEIN D"/>
    <property type="match status" value="1"/>
</dbReference>
<reference evidence="4 5" key="1">
    <citation type="submission" date="2016-07" db="EMBL/GenBank/DDBJ databases">
        <title>Pervasive Adenine N6-methylation of Active Genes in Fungi.</title>
        <authorList>
            <consortium name="DOE Joint Genome Institute"/>
            <person name="Mondo S.J."/>
            <person name="Dannebaum R.O."/>
            <person name="Kuo R.C."/>
            <person name="Labutti K."/>
            <person name="Haridas S."/>
            <person name="Kuo A."/>
            <person name="Salamov A."/>
            <person name="Ahrendt S.R."/>
            <person name="Lipzen A."/>
            <person name="Sullivan W."/>
            <person name="Andreopoulos W.B."/>
            <person name="Clum A."/>
            <person name="Lindquist E."/>
            <person name="Daum C."/>
            <person name="Ramamoorthy G.K."/>
            <person name="Gryganskyi A."/>
            <person name="Culley D."/>
            <person name="Magnuson J.K."/>
            <person name="James T.Y."/>
            <person name="O'Malley M.A."/>
            <person name="Stajich J.E."/>
            <person name="Spatafora J.W."/>
            <person name="Visel A."/>
            <person name="Grigoriev I.V."/>
        </authorList>
    </citation>
    <scope>NUCLEOTIDE SEQUENCE [LARGE SCALE GENOMIC DNA]</scope>
    <source>
        <strain evidence="4 5">NRRL 1336</strain>
    </source>
</reference>
<name>A0A1X2IJT3_9FUNG</name>
<dbReference type="STRING" id="90262.A0A1X2IJT3"/>
<comment type="caution">
    <text evidence="4">The sequence shown here is derived from an EMBL/GenBank/DDBJ whole genome shotgun (WGS) entry which is preliminary data.</text>
</comment>
<comment type="similarity">
    <text evidence="1">Belongs to the UreD family.</text>
</comment>
<proteinExistence type="inferred from homology"/>
<evidence type="ECO:0000313" key="4">
    <source>
        <dbReference type="EMBL" id="ORZ17816.1"/>
    </source>
</evidence>
<evidence type="ECO:0000313" key="5">
    <source>
        <dbReference type="Proteomes" id="UP000193560"/>
    </source>
</evidence>
<evidence type="ECO:0000256" key="3">
    <source>
        <dbReference type="SAM" id="MobiDB-lite"/>
    </source>
</evidence>
<dbReference type="InterPro" id="IPR002669">
    <property type="entry name" value="UreD"/>
</dbReference>
<accession>A0A1X2IJT3</accession>
<dbReference type="HAMAP" id="MF_01384">
    <property type="entry name" value="UreD"/>
    <property type="match status" value="1"/>
</dbReference>
<organism evidence="4 5">
    <name type="scientific">Absidia repens</name>
    <dbReference type="NCBI Taxonomy" id="90262"/>
    <lineage>
        <taxon>Eukaryota</taxon>
        <taxon>Fungi</taxon>
        <taxon>Fungi incertae sedis</taxon>
        <taxon>Mucoromycota</taxon>
        <taxon>Mucoromycotina</taxon>
        <taxon>Mucoromycetes</taxon>
        <taxon>Mucorales</taxon>
        <taxon>Cunninghamellaceae</taxon>
        <taxon>Absidia</taxon>
    </lineage>
</organism>
<dbReference type="Proteomes" id="UP000193560">
    <property type="component" value="Unassembled WGS sequence"/>
</dbReference>
<dbReference type="OrthoDB" id="5550464at2759"/>
<gene>
    <name evidence="4" type="ORF">BCR42DRAFT_412574</name>
</gene>
<evidence type="ECO:0000256" key="1">
    <source>
        <dbReference type="ARBA" id="ARBA00007177"/>
    </source>
</evidence>
<dbReference type="PANTHER" id="PTHR33643:SF1">
    <property type="entry name" value="UREASE ACCESSORY PROTEIN D"/>
    <property type="match status" value="1"/>
</dbReference>